<feature type="region of interest" description="Disordered" evidence="1">
    <location>
        <begin position="28"/>
        <end position="159"/>
    </location>
</feature>
<proteinExistence type="predicted"/>
<dbReference type="PANTHER" id="PTHR28061">
    <property type="entry name" value="INO EIGHTY SUBUNIT 4"/>
    <property type="match status" value="1"/>
</dbReference>
<dbReference type="OrthoDB" id="4093188at2759"/>
<protein>
    <recommendedName>
        <fullName evidence="4">DUF1711-domain-containing protein</fullName>
    </recommendedName>
</protein>
<dbReference type="Pfam" id="PF08193">
    <property type="entry name" value="INO80_Ies4"/>
    <property type="match status" value="1"/>
</dbReference>
<dbReference type="Proteomes" id="UP000799757">
    <property type="component" value="Unassembled WGS sequence"/>
</dbReference>
<dbReference type="InterPro" id="IPR013175">
    <property type="entry name" value="INO80_su_Ies4"/>
</dbReference>
<evidence type="ECO:0000256" key="1">
    <source>
        <dbReference type="SAM" id="MobiDB-lite"/>
    </source>
</evidence>
<feature type="region of interest" description="Disordered" evidence="1">
    <location>
        <begin position="208"/>
        <end position="268"/>
    </location>
</feature>
<feature type="compositionally biased region" description="Basic residues" evidence="1">
    <location>
        <begin position="121"/>
        <end position="131"/>
    </location>
</feature>
<evidence type="ECO:0000313" key="3">
    <source>
        <dbReference type="Proteomes" id="UP000799757"/>
    </source>
</evidence>
<accession>A0A6A6WWA4</accession>
<dbReference type="PANTHER" id="PTHR28061:SF1">
    <property type="entry name" value="INO80 COMPLEX SUBUNIT 4"/>
    <property type="match status" value="1"/>
</dbReference>
<sequence>MSTPKTAKSRTVVLKLAPDHLVKFPHVALPSADSPAKQSSAPPTPAALAVEPTPSDNPSDSAVPPASANGTSTPLSSLAPPATGPGGKRKAMAGPKTGAKRGAAALTPDGGAAAAAGTPKPRGKPGPKKKQKLGDMINDPNSKGPFAAPTPIQKLGPKANQGAINAGLRALDRTGKPCRKWEKKGFQLRSFTGVNWAVPTWRAPKRSAVFAEDVKSDSTGSSDTKVKDESSAVSEKSGNVNGNGNASTPIPPAVNGLASSPAPVAAAS</sequence>
<feature type="compositionally biased region" description="Low complexity" evidence="1">
    <location>
        <begin position="258"/>
        <end position="268"/>
    </location>
</feature>
<keyword evidence="3" id="KW-1185">Reference proteome</keyword>
<reference evidence="2" key="1">
    <citation type="journal article" date="2020" name="Stud. Mycol.">
        <title>101 Dothideomycetes genomes: a test case for predicting lifestyles and emergence of pathogens.</title>
        <authorList>
            <person name="Haridas S."/>
            <person name="Albert R."/>
            <person name="Binder M."/>
            <person name="Bloem J."/>
            <person name="Labutti K."/>
            <person name="Salamov A."/>
            <person name="Andreopoulos B."/>
            <person name="Baker S."/>
            <person name="Barry K."/>
            <person name="Bills G."/>
            <person name="Bluhm B."/>
            <person name="Cannon C."/>
            <person name="Castanera R."/>
            <person name="Culley D."/>
            <person name="Daum C."/>
            <person name="Ezra D."/>
            <person name="Gonzalez J."/>
            <person name="Henrissat B."/>
            <person name="Kuo A."/>
            <person name="Liang C."/>
            <person name="Lipzen A."/>
            <person name="Lutzoni F."/>
            <person name="Magnuson J."/>
            <person name="Mondo S."/>
            <person name="Nolan M."/>
            <person name="Ohm R."/>
            <person name="Pangilinan J."/>
            <person name="Park H.-J."/>
            <person name="Ramirez L."/>
            <person name="Alfaro M."/>
            <person name="Sun H."/>
            <person name="Tritt A."/>
            <person name="Yoshinaga Y."/>
            <person name="Zwiers L.-H."/>
            <person name="Turgeon B."/>
            <person name="Goodwin S."/>
            <person name="Spatafora J."/>
            <person name="Crous P."/>
            <person name="Grigoriev I."/>
        </authorList>
    </citation>
    <scope>NUCLEOTIDE SEQUENCE</scope>
    <source>
        <strain evidence="2">CBS 109.77</strain>
    </source>
</reference>
<feature type="compositionally biased region" description="Low complexity" evidence="1">
    <location>
        <begin position="102"/>
        <end position="120"/>
    </location>
</feature>
<name>A0A6A6WWA4_9PLEO</name>
<organism evidence="2 3">
    <name type="scientific">Melanomma pulvis-pyrius CBS 109.77</name>
    <dbReference type="NCBI Taxonomy" id="1314802"/>
    <lineage>
        <taxon>Eukaryota</taxon>
        <taxon>Fungi</taxon>
        <taxon>Dikarya</taxon>
        <taxon>Ascomycota</taxon>
        <taxon>Pezizomycotina</taxon>
        <taxon>Dothideomycetes</taxon>
        <taxon>Pleosporomycetidae</taxon>
        <taxon>Pleosporales</taxon>
        <taxon>Melanommataceae</taxon>
        <taxon>Melanomma</taxon>
    </lineage>
</organism>
<gene>
    <name evidence="2" type="ORF">K505DRAFT_115580</name>
</gene>
<dbReference type="EMBL" id="MU002240">
    <property type="protein sequence ID" value="KAF2788178.1"/>
    <property type="molecule type" value="Genomic_DNA"/>
</dbReference>
<dbReference type="AlphaFoldDB" id="A0A6A6WWA4"/>
<dbReference type="GO" id="GO:0031011">
    <property type="term" value="C:Ino80 complex"/>
    <property type="evidence" value="ECO:0007669"/>
    <property type="project" value="InterPro"/>
</dbReference>
<dbReference type="GO" id="GO:0006338">
    <property type="term" value="P:chromatin remodeling"/>
    <property type="evidence" value="ECO:0007669"/>
    <property type="project" value="InterPro"/>
</dbReference>
<evidence type="ECO:0008006" key="4">
    <source>
        <dbReference type="Google" id="ProtNLM"/>
    </source>
</evidence>
<feature type="compositionally biased region" description="Polar residues" evidence="1">
    <location>
        <begin position="231"/>
        <end position="248"/>
    </location>
</feature>
<evidence type="ECO:0000313" key="2">
    <source>
        <dbReference type="EMBL" id="KAF2788178.1"/>
    </source>
</evidence>